<dbReference type="STRING" id="1802597.A2Z24_00290"/>
<sequence>MAAIVAIGTGTLQIGSAQADNSHVEYVVEPQPGISVVQHGKAGLVEVTVTDCLTAAEPFTFTMLISSTREGSSALSVRKNSGTDISSWFSLSPAKVQLPGETTVTVSITPPGGTELTRKAVARIQEIGDPPAPGGHHGVKVRVDCVKQPTPTPPGATPTPPPTAINPPAQKSPTPEAPKFFPETGGEPPADNSSTTAQAAFLGFGTTLALVGLGLFLEGRRHRIF</sequence>
<keyword evidence="2" id="KW-1133">Transmembrane helix</keyword>
<keyword evidence="2" id="KW-0812">Transmembrane</keyword>
<feature type="transmembrane region" description="Helical" evidence="2">
    <location>
        <begin position="199"/>
        <end position="217"/>
    </location>
</feature>
<dbReference type="AlphaFoldDB" id="A0A1G1WFU3"/>
<feature type="region of interest" description="Disordered" evidence="1">
    <location>
        <begin position="145"/>
        <end position="194"/>
    </location>
</feature>
<evidence type="ECO:0000313" key="3">
    <source>
        <dbReference type="EMBL" id="OGY26330.1"/>
    </source>
</evidence>
<keyword evidence="2" id="KW-0472">Membrane</keyword>
<feature type="compositionally biased region" description="Pro residues" evidence="1">
    <location>
        <begin position="150"/>
        <end position="165"/>
    </location>
</feature>
<reference evidence="3 4" key="1">
    <citation type="journal article" date="2016" name="Nat. Commun.">
        <title>Thousands of microbial genomes shed light on interconnected biogeochemical processes in an aquifer system.</title>
        <authorList>
            <person name="Anantharaman K."/>
            <person name="Brown C.T."/>
            <person name="Hug L.A."/>
            <person name="Sharon I."/>
            <person name="Castelle C.J."/>
            <person name="Probst A.J."/>
            <person name="Thomas B.C."/>
            <person name="Singh A."/>
            <person name="Wilkins M.J."/>
            <person name="Karaoz U."/>
            <person name="Brodie E.L."/>
            <person name="Williams K.H."/>
            <person name="Hubbard S.S."/>
            <person name="Banfield J.F."/>
        </authorList>
    </citation>
    <scope>NUCLEOTIDE SEQUENCE [LARGE SCALE GENOMIC DNA]</scope>
</reference>
<gene>
    <name evidence="3" type="ORF">A2Z24_00290</name>
</gene>
<evidence type="ECO:0000256" key="2">
    <source>
        <dbReference type="SAM" id="Phobius"/>
    </source>
</evidence>
<name>A0A1G1WFU3_9BACT</name>
<dbReference type="Proteomes" id="UP000177588">
    <property type="component" value="Unassembled WGS sequence"/>
</dbReference>
<organism evidence="3 4">
    <name type="scientific">Candidatus Woykebacteria bacterium RBG_16_44_10</name>
    <dbReference type="NCBI Taxonomy" id="1802597"/>
    <lineage>
        <taxon>Bacteria</taxon>
        <taxon>Candidatus Woykeibacteriota</taxon>
    </lineage>
</organism>
<comment type="caution">
    <text evidence="3">The sequence shown here is derived from an EMBL/GenBank/DDBJ whole genome shotgun (WGS) entry which is preliminary data.</text>
</comment>
<evidence type="ECO:0000313" key="4">
    <source>
        <dbReference type="Proteomes" id="UP000177588"/>
    </source>
</evidence>
<protein>
    <submittedName>
        <fullName evidence="3">Uncharacterized protein</fullName>
    </submittedName>
</protein>
<accession>A0A1G1WFU3</accession>
<dbReference type="EMBL" id="MHCT01000009">
    <property type="protein sequence ID" value="OGY26330.1"/>
    <property type="molecule type" value="Genomic_DNA"/>
</dbReference>
<proteinExistence type="predicted"/>
<evidence type="ECO:0000256" key="1">
    <source>
        <dbReference type="SAM" id="MobiDB-lite"/>
    </source>
</evidence>